<dbReference type="EMBL" id="CAJVPV010026312">
    <property type="protein sequence ID" value="CAG8731214.1"/>
    <property type="molecule type" value="Genomic_DNA"/>
</dbReference>
<evidence type="ECO:0000313" key="9">
    <source>
        <dbReference type="EMBL" id="CAG8731214.1"/>
    </source>
</evidence>
<dbReference type="PROSITE" id="PS51296">
    <property type="entry name" value="RIESKE"/>
    <property type="match status" value="1"/>
</dbReference>
<comment type="caution">
    <text evidence="9">The sequence shown here is derived from an EMBL/GenBank/DDBJ whole genome shotgun (WGS) entry which is preliminary data.</text>
</comment>
<dbReference type="Proteomes" id="UP000789342">
    <property type="component" value="Unassembled WGS sequence"/>
</dbReference>
<keyword evidence="6" id="KW-0411">Iron-sulfur</keyword>
<sequence length="148" mass="15913">RAFVLSTGIIGDNESGVVHVSCPMHKKNFALETGECLSGDVGLKLMTFEVKVEDNHVWLSLPPSNELDRVLGTSKWIVTKNSAKKDAAKKSQESNVIQIVGTAISCGGSTGCAVVINENLVDRAKYLCPTKEDHIDNCVQRDAAIGTK</sequence>
<keyword evidence="7" id="KW-0534">Nitrate assimilation</keyword>
<name>A0A9N9IF90_9GLOM</name>
<dbReference type="GO" id="GO:0051537">
    <property type="term" value="F:2 iron, 2 sulfur cluster binding"/>
    <property type="evidence" value="ECO:0007669"/>
    <property type="project" value="UniProtKB-KW"/>
</dbReference>
<dbReference type="InterPro" id="IPR012748">
    <property type="entry name" value="Rieske-like_NirD"/>
</dbReference>
<dbReference type="PANTHER" id="PTHR43809:SF1">
    <property type="entry name" value="NITRITE REDUCTASE (NADH) LARGE SUBUNIT"/>
    <property type="match status" value="1"/>
</dbReference>
<dbReference type="GO" id="GO:0046872">
    <property type="term" value="F:metal ion binding"/>
    <property type="evidence" value="ECO:0007669"/>
    <property type="project" value="UniProtKB-KW"/>
</dbReference>
<proteinExistence type="predicted"/>
<accession>A0A9N9IF90</accession>
<keyword evidence="10" id="KW-1185">Reference proteome</keyword>
<evidence type="ECO:0000256" key="6">
    <source>
        <dbReference type="ARBA" id="ARBA00023014"/>
    </source>
</evidence>
<evidence type="ECO:0000256" key="5">
    <source>
        <dbReference type="ARBA" id="ARBA00023004"/>
    </source>
</evidence>
<keyword evidence="2" id="KW-0001">2Fe-2S</keyword>
<dbReference type="SUPFAM" id="SSF50022">
    <property type="entry name" value="ISP domain"/>
    <property type="match status" value="1"/>
</dbReference>
<organism evidence="9 10">
    <name type="scientific">Acaulospora morrowiae</name>
    <dbReference type="NCBI Taxonomy" id="94023"/>
    <lineage>
        <taxon>Eukaryota</taxon>
        <taxon>Fungi</taxon>
        <taxon>Fungi incertae sedis</taxon>
        <taxon>Mucoromycota</taxon>
        <taxon>Glomeromycotina</taxon>
        <taxon>Glomeromycetes</taxon>
        <taxon>Diversisporales</taxon>
        <taxon>Acaulosporaceae</taxon>
        <taxon>Acaulospora</taxon>
    </lineage>
</organism>
<gene>
    <name evidence="9" type="ORF">AMORRO_LOCUS14032</name>
</gene>
<dbReference type="InterPro" id="IPR052034">
    <property type="entry name" value="NasD-like"/>
</dbReference>
<dbReference type="Gene3D" id="2.102.10.10">
    <property type="entry name" value="Rieske [2Fe-2S] iron-sulphur domain"/>
    <property type="match status" value="1"/>
</dbReference>
<evidence type="ECO:0000256" key="1">
    <source>
        <dbReference type="ARBA" id="ARBA00022617"/>
    </source>
</evidence>
<dbReference type="GO" id="GO:0008942">
    <property type="term" value="F:nitrite reductase [NAD(P)H] activity"/>
    <property type="evidence" value="ECO:0007669"/>
    <property type="project" value="InterPro"/>
</dbReference>
<feature type="non-terminal residue" evidence="9">
    <location>
        <position position="1"/>
    </location>
</feature>
<dbReference type="AlphaFoldDB" id="A0A9N9IF90"/>
<reference evidence="9" key="1">
    <citation type="submission" date="2021-06" db="EMBL/GenBank/DDBJ databases">
        <authorList>
            <person name="Kallberg Y."/>
            <person name="Tangrot J."/>
            <person name="Rosling A."/>
        </authorList>
    </citation>
    <scope>NUCLEOTIDE SEQUENCE</scope>
    <source>
        <strain evidence="9">CL551</strain>
    </source>
</reference>
<evidence type="ECO:0000256" key="7">
    <source>
        <dbReference type="ARBA" id="ARBA00023063"/>
    </source>
</evidence>
<dbReference type="Pfam" id="PF13806">
    <property type="entry name" value="Rieske_2"/>
    <property type="match status" value="1"/>
</dbReference>
<keyword evidence="3" id="KW-0479">Metal-binding</keyword>
<evidence type="ECO:0000256" key="2">
    <source>
        <dbReference type="ARBA" id="ARBA00022714"/>
    </source>
</evidence>
<keyword evidence="1" id="KW-0349">Heme</keyword>
<protein>
    <submittedName>
        <fullName evidence="9">13256_t:CDS:1</fullName>
    </submittedName>
</protein>
<evidence type="ECO:0000313" key="10">
    <source>
        <dbReference type="Proteomes" id="UP000789342"/>
    </source>
</evidence>
<keyword evidence="4" id="KW-0560">Oxidoreductase</keyword>
<keyword evidence="5" id="KW-0408">Iron</keyword>
<dbReference type="InterPro" id="IPR017941">
    <property type="entry name" value="Rieske_2Fe-2S"/>
</dbReference>
<dbReference type="PANTHER" id="PTHR43809">
    <property type="entry name" value="NITRITE REDUCTASE (NADH) LARGE SUBUNIT"/>
    <property type="match status" value="1"/>
</dbReference>
<dbReference type="GO" id="GO:0042128">
    <property type="term" value="P:nitrate assimilation"/>
    <property type="evidence" value="ECO:0007669"/>
    <property type="project" value="UniProtKB-KW"/>
</dbReference>
<feature type="domain" description="Rieske" evidence="8">
    <location>
        <begin position="1"/>
        <end position="59"/>
    </location>
</feature>
<dbReference type="InterPro" id="IPR036922">
    <property type="entry name" value="Rieske_2Fe-2S_sf"/>
</dbReference>
<evidence type="ECO:0000259" key="8">
    <source>
        <dbReference type="PROSITE" id="PS51296"/>
    </source>
</evidence>
<evidence type="ECO:0000256" key="3">
    <source>
        <dbReference type="ARBA" id="ARBA00022723"/>
    </source>
</evidence>
<evidence type="ECO:0000256" key="4">
    <source>
        <dbReference type="ARBA" id="ARBA00023002"/>
    </source>
</evidence>